<keyword evidence="3" id="KW-1185">Reference proteome</keyword>
<evidence type="ECO:0000313" key="2">
    <source>
        <dbReference type="EMBL" id="TKC15858.1"/>
    </source>
</evidence>
<sequence>MNWKSFVLGLSVGLVSGFVAKELLETNTNVSPEKALSNAKSLFKQSGPISGSWIHMKPESYEKQGLTYDVYRGGISRSVGHEIVQYEFIADAKTGAIIDSVSLT</sequence>
<organism evidence="2 3">
    <name type="scientific">Robertmurraya kyonggiensis</name>
    <dbReference type="NCBI Taxonomy" id="1037680"/>
    <lineage>
        <taxon>Bacteria</taxon>
        <taxon>Bacillati</taxon>
        <taxon>Bacillota</taxon>
        <taxon>Bacilli</taxon>
        <taxon>Bacillales</taxon>
        <taxon>Bacillaceae</taxon>
        <taxon>Robertmurraya</taxon>
    </lineage>
</organism>
<dbReference type="EMBL" id="SWBM01000004">
    <property type="protein sequence ID" value="TKC15858.1"/>
    <property type="molecule type" value="Genomic_DNA"/>
</dbReference>
<dbReference type="RefSeq" id="WP_136832804.1">
    <property type="nucleotide sequence ID" value="NZ_SWBM01000004.1"/>
</dbReference>
<reference evidence="2 3" key="1">
    <citation type="journal article" date="2011" name="J. Microbiol.">
        <title>Bacillus kyonggiensis sp. nov., isolated from soil of a lettuce field.</title>
        <authorList>
            <person name="Dong K."/>
            <person name="Lee S."/>
        </authorList>
    </citation>
    <scope>NUCLEOTIDE SEQUENCE [LARGE SCALE GENOMIC DNA]</scope>
    <source>
        <strain evidence="2 3">NB22</strain>
    </source>
</reference>
<dbReference type="Pfam" id="PF03413">
    <property type="entry name" value="PepSY"/>
    <property type="match status" value="1"/>
</dbReference>
<gene>
    <name evidence="2" type="ORF">FA727_17225</name>
</gene>
<evidence type="ECO:0000313" key="3">
    <source>
        <dbReference type="Proteomes" id="UP000307756"/>
    </source>
</evidence>
<protein>
    <recommendedName>
        <fullName evidence="1">PepSY domain-containing protein</fullName>
    </recommendedName>
</protein>
<proteinExistence type="predicted"/>
<dbReference type="Proteomes" id="UP000307756">
    <property type="component" value="Unassembled WGS sequence"/>
</dbReference>
<evidence type="ECO:0000259" key="1">
    <source>
        <dbReference type="Pfam" id="PF03413"/>
    </source>
</evidence>
<name>A0A4U1D224_9BACI</name>
<dbReference type="InterPro" id="IPR025711">
    <property type="entry name" value="PepSY"/>
</dbReference>
<comment type="caution">
    <text evidence="2">The sequence shown here is derived from an EMBL/GenBank/DDBJ whole genome shotgun (WGS) entry which is preliminary data.</text>
</comment>
<accession>A0A4U1D224</accession>
<dbReference type="AlphaFoldDB" id="A0A4U1D224"/>
<dbReference type="OrthoDB" id="2989832at2"/>
<feature type="domain" description="PepSY" evidence="1">
    <location>
        <begin position="30"/>
        <end position="100"/>
    </location>
</feature>